<evidence type="ECO:0000259" key="2">
    <source>
        <dbReference type="SMART" id="SM00909"/>
    </source>
</evidence>
<proteinExistence type="predicted"/>
<feature type="chain" id="PRO_5011736555" evidence="1">
    <location>
        <begin position="26"/>
        <end position="181"/>
    </location>
</feature>
<dbReference type="Proteomes" id="UP000199608">
    <property type="component" value="Unassembled WGS sequence"/>
</dbReference>
<keyword evidence="1" id="KW-0732">Signal</keyword>
<name>A0A1H2FF98_9BACT</name>
<dbReference type="InterPro" id="IPR019606">
    <property type="entry name" value="GerMN"/>
</dbReference>
<organism evidence="3 4">
    <name type="scientific">Desulfobacula phenolica</name>
    <dbReference type="NCBI Taxonomy" id="90732"/>
    <lineage>
        <taxon>Bacteria</taxon>
        <taxon>Pseudomonadati</taxon>
        <taxon>Thermodesulfobacteriota</taxon>
        <taxon>Desulfobacteria</taxon>
        <taxon>Desulfobacterales</taxon>
        <taxon>Desulfobacteraceae</taxon>
        <taxon>Desulfobacula</taxon>
    </lineage>
</organism>
<feature type="signal peptide" evidence="1">
    <location>
        <begin position="1"/>
        <end position="25"/>
    </location>
</feature>
<dbReference type="SMART" id="SM00909">
    <property type="entry name" value="Germane"/>
    <property type="match status" value="1"/>
</dbReference>
<evidence type="ECO:0000313" key="4">
    <source>
        <dbReference type="Proteomes" id="UP000199608"/>
    </source>
</evidence>
<reference evidence="4" key="1">
    <citation type="submission" date="2016-10" db="EMBL/GenBank/DDBJ databases">
        <authorList>
            <person name="Varghese N."/>
            <person name="Submissions S."/>
        </authorList>
    </citation>
    <scope>NUCLEOTIDE SEQUENCE [LARGE SCALE GENOMIC DNA]</scope>
    <source>
        <strain evidence="4">DSM 3384</strain>
    </source>
</reference>
<dbReference type="AlphaFoldDB" id="A0A1H2FF98"/>
<evidence type="ECO:0000256" key="1">
    <source>
        <dbReference type="SAM" id="SignalP"/>
    </source>
</evidence>
<gene>
    <name evidence="3" type="ORF">SAMN04487931_104108</name>
</gene>
<keyword evidence="4" id="KW-1185">Reference proteome</keyword>
<feature type="domain" description="GerMN" evidence="2">
    <location>
        <begin position="74"/>
        <end position="164"/>
    </location>
</feature>
<sequence>MKSRQKRFILFVFLTGFLLSGVCVAQNGMEVDEDGILAYEDLFEGFVYYADQQKTGLKSVNIRFSSTLDSHQLGREIIKALIAGPSLPLLEPTWPRDAKINSFFITDDGKAYVDLYLEKEMIENMDTGSELLAIYSLVNSLTLNIPKIKMVKILIQGKDALTLAGHIDLEFFYQTNMMIVK</sequence>
<dbReference type="RefSeq" id="WP_014956506.1">
    <property type="nucleotide sequence ID" value="NZ_FNLL01000004.1"/>
</dbReference>
<evidence type="ECO:0000313" key="3">
    <source>
        <dbReference type="EMBL" id="SDU05648.1"/>
    </source>
</evidence>
<dbReference type="EMBL" id="FNLL01000004">
    <property type="protein sequence ID" value="SDU05648.1"/>
    <property type="molecule type" value="Genomic_DNA"/>
</dbReference>
<accession>A0A1H2FF98</accession>
<dbReference type="Pfam" id="PF10646">
    <property type="entry name" value="Germane"/>
    <property type="match status" value="1"/>
</dbReference>
<protein>
    <submittedName>
        <fullName evidence="3">Sporulation and spore germination</fullName>
    </submittedName>
</protein>